<dbReference type="STRING" id="260084.SAMN02927928_2145"/>
<gene>
    <name evidence="5" type="ORF">SAMN02927928_2145</name>
</gene>
<evidence type="ECO:0000259" key="4">
    <source>
        <dbReference type="Pfam" id="PF13673"/>
    </source>
</evidence>
<feature type="domain" description="N-acetyltransferase" evidence="4">
    <location>
        <begin position="46"/>
        <end position="144"/>
    </location>
</feature>
<dbReference type="AlphaFoldDB" id="A0A1G4RUT2"/>
<keyword evidence="6" id="KW-1185">Reference proteome</keyword>
<evidence type="ECO:0000256" key="1">
    <source>
        <dbReference type="ARBA" id="ARBA00022679"/>
    </source>
</evidence>
<accession>A0A1G4RUT2</accession>
<dbReference type="InterPro" id="IPR001261">
    <property type="entry name" value="ArgE/DapE_CS"/>
</dbReference>
<dbReference type="GO" id="GO:0016747">
    <property type="term" value="F:acyltransferase activity, transferring groups other than amino-acyl groups"/>
    <property type="evidence" value="ECO:0007669"/>
    <property type="project" value="InterPro"/>
</dbReference>
<evidence type="ECO:0000256" key="3">
    <source>
        <dbReference type="ARBA" id="ARBA00023315"/>
    </source>
</evidence>
<dbReference type="InterPro" id="IPR016181">
    <property type="entry name" value="Acyl_CoA_acyltransferase"/>
</dbReference>
<dbReference type="Proteomes" id="UP000199150">
    <property type="component" value="Unassembled WGS sequence"/>
</dbReference>
<name>A0A1G4RUT2_9CAUL</name>
<organism evidence="5 6">
    <name type="scientific">Asticcacaulis taihuensis</name>
    <dbReference type="NCBI Taxonomy" id="260084"/>
    <lineage>
        <taxon>Bacteria</taxon>
        <taxon>Pseudomonadati</taxon>
        <taxon>Pseudomonadota</taxon>
        <taxon>Alphaproteobacteria</taxon>
        <taxon>Caulobacterales</taxon>
        <taxon>Caulobacteraceae</taxon>
        <taxon>Asticcacaulis</taxon>
    </lineage>
</organism>
<dbReference type="RefSeq" id="WP_090647571.1">
    <property type="nucleotide sequence ID" value="NZ_CBCRYE010000001.1"/>
</dbReference>
<dbReference type="SUPFAM" id="SSF55729">
    <property type="entry name" value="Acyl-CoA N-acyltransferases (Nat)"/>
    <property type="match status" value="1"/>
</dbReference>
<keyword evidence="3" id="KW-0012">Acyltransferase</keyword>
<dbReference type="Gene3D" id="3.40.630.30">
    <property type="match status" value="1"/>
</dbReference>
<evidence type="ECO:0000313" key="5">
    <source>
        <dbReference type="EMBL" id="SCW60487.1"/>
    </source>
</evidence>
<keyword evidence="2" id="KW-0378">Hydrolase</keyword>
<dbReference type="Pfam" id="PF13673">
    <property type="entry name" value="Acetyltransf_10"/>
    <property type="match status" value="1"/>
</dbReference>
<dbReference type="PROSITE" id="PS00758">
    <property type="entry name" value="ARGE_DAPE_CPG2_1"/>
    <property type="match status" value="1"/>
</dbReference>
<dbReference type="InterPro" id="IPR000182">
    <property type="entry name" value="GNAT_dom"/>
</dbReference>
<dbReference type="OrthoDB" id="9796171at2"/>
<dbReference type="PANTHER" id="PTHR43877">
    <property type="entry name" value="AMINOALKYLPHOSPHONATE N-ACETYLTRANSFERASE-RELATED-RELATED"/>
    <property type="match status" value="1"/>
</dbReference>
<protein>
    <recommendedName>
        <fullName evidence="4">N-acetyltransferase domain-containing protein</fullName>
    </recommendedName>
</protein>
<dbReference type="EMBL" id="FMTS01000003">
    <property type="protein sequence ID" value="SCW60487.1"/>
    <property type="molecule type" value="Genomic_DNA"/>
</dbReference>
<evidence type="ECO:0000256" key="2">
    <source>
        <dbReference type="ARBA" id="ARBA00022801"/>
    </source>
</evidence>
<dbReference type="CDD" id="cd04301">
    <property type="entry name" value="NAT_SF"/>
    <property type="match status" value="1"/>
</dbReference>
<proteinExistence type="predicted"/>
<evidence type="ECO:0000313" key="6">
    <source>
        <dbReference type="Proteomes" id="UP000199150"/>
    </source>
</evidence>
<keyword evidence="1" id="KW-0808">Transferase</keyword>
<dbReference type="InterPro" id="IPR050832">
    <property type="entry name" value="Bact_Acetyltransf"/>
</dbReference>
<reference evidence="6" key="1">
    <citation type="submission" date="2016-10" db="EMBL/GenBank/DDBJ databases">
        <authorList>
            <person name="Varghese N."/>
            <person name="Submissions S."/>
        </authorList>
    </citation>
    <scope>NUCLEOTIDE SEQUENCE [LARGE SCALE GENOMIC DNA]</scope>
    <source>
        <strain evidence="6">CGMCC 1.3431</strain>
    </source>
</reference>
<sequence>MSLTVRRIPHGSADYAAAVNLRRAVLRTPLGLDFTSAQLAGEAGDIHLAAFENEDLIGTLLLTAHDDTTLRLRQMAVDPDSQGKGVGAALLAAAETETRAVGKTRISLAARVSVQPFYARNGYVAVGDVFEEVMIAHIVMQKTL</sequence>